<dbReference type="AlphaFoldDB" id="A0AAV4T7S1"/>
<gene>
    <name evidence="1" type="ORF">CEXT_742791</name>
</gene>
<protein>
    <submittedName>
        <fullName evidence="1">Uncharacterized protein</fullName>
    </submittedName>
</protein>
<evidence type="ECO:0000313" key="2">
    <source>
        <dbReference type="Proteomes" id="UP001054945"/>
    </source>
</evidence>
<keyword evidence="2" id="KW-1185">Reference proteome</keyword>
<reference evidence="1 2" key="1">
    <citation type="submission" date="2021-06" db="EMBL/GenBank/DDBJ databases">
        <title>Caerostris extrusa draft genome.</title>
        <authorList>
            <person name="Kono N."/>
            <person name="Arakawa K."/>
        </authorList>
    </citation>
    <scope>NUCLEOTIDE SEQUENCE [LARGE SCALE GENOMIC DNA]</scope>
</reference>
<dbReference type="EMBL" id="BPLR01010809">
    <property type="protein sequence ID" value="GIY42160.1"/>
    <property type="molecule type" value="Genomic_DNA"/>
</dbReference>
<proteinExistence type="predicted"/>
<organism evidence="1 2">
    <name type="scientific">Caerostris extrusa</name>
    <name type="common">Bark spider</name>
    <name type="synonym">Caerostris bankana</name>
    <dbReference type="NCBI Taxonomy" id="172846"/>
    <lineage>
        <taxon>Eukaryota</taxon>
        <taxon>Metazoa</taxon>
        <taxon>Ecdysozoa</taxon>
        <taxon>Arthropoda</taxon>
        <taxon>Chelicerata</taxon>
        <taxon>Arachnida</taxon>
        <taxon>Araneae</taxon>
        <taxon>Araneomorphae</taxon>
        <taxon>Entelegynae</taxon>
        <taxon>Araneoidea</taxon>
        <taxon>Araneidae</taxon>
        <taxon>Caerostris</taxon>
    </lineage>
</organism>
<accession>A0AAV4T7S1</accession>
<dbReference type="Proteomes" id="UP001054945">
    <property type="component" value="Unassembled WGS sequence"/>
</dbReference>
<sequence length="73" mass="7999">MKREKGGWSNAGPLQAHHLLPYVFFGAHVLPISRAPTSVTSPVLPRISFCADPTHPFCKGEYSGSAYKVRISM</sequence>
<comment type="caution">
    <text evidence="1">The sequence shown here is derived from an EMBL/GenBank/DDBJ whole genome shotgun (WGS) entry which is preliminary data.</text>
</comment>
<evidence type="ECO:0000313" key="1">
    <source>
        <dbReference type="EMBL" id="GIY42160.1"/>
    </source>
</evidence>
<name>A0AAV4T7S1_CAEEX</name>